<dbReference type="InterPro" id="IPR013083">
    <property type="entry name" value="Znf_RING/FYVE/PHD"/>
</dbReference>
<evidence type="ECO:0000256" key="10">
    <source>
        <dbReference type="PROSITE-ProRule" id="PRU00175"/>
    </source>
</evidence>
<gene>
    <name evidence="13" type="ORF">A9F13_05g03212</name>
</gene>
<keyword evidence="3" id="KW-0808">Transferase</keyword>
<dbReference type="GO" id="GO:0012505">
    <property type="term" value="C:endomembrane system"/>
    <property type="evidence" value="ECO:0007669"/>
    <property type="project" value="TreeGrafter"/>
</dbReference>
<evidence type="ECO:0000256" key="8">
    <source>
        <dbReference type="ARBA" id="ARBA00022989"/>
    </source>
</evidence>
<name>A0AA91T2X2_CLALS</name>
<evidence type="ECO:0000313" key="14">
    <source>
        <dbReference type="Proteomes" id="UP000195602"/>
    </source>
</evidence>
<dbReference type="GO" id="GO:0008270">
    <property type="term" value="F:zinc ion binding"/>
    <property type="evidence" value="ECO:0007669"/>
    <property type="project" value="UniProtKB-KW"/>
</dbReference>
<evidence type="ECO:0000256" key="4">
    <source>
        <dbReference type="ARBA" id="ARBA00022692"/>
    </source>
</evidence>
<sequence>MSYFNTTWKKVLGLCGAFLGVVYHRSVSAPLQKEPPSPILAWKLKVAHVALLVLFLGANFAKWAVFGTLTAAEVDILWEKAGYTIWEFVFGFLVFYSNTGRLLDAHAVFKFAGLFLCVWLVKSFHYLIAARVQRLYSRELEREEEEEEEAQDLPREPRFLMYRVGLGIVVLNAVDALLIFKYLHDVLLKNYIQHNVLITIFGFEILNHYPILLSTSLRFCLDMRPSASESWKQTRRQLFFLVELALTLLSLGMSVVFSLLFFYHYTFPVYMLPAAYNSLKAAVVKTRILVDFRKRELVLRRLQIPDSVSGETCIFCYDDMRPGVDNIRVTPCCAHCFHYDCIRSWLEYSPSCPFCRKKI</sequence>
<dbReference type="InterPro" id="IPR057992">
    <property type="entry name" value="TPR_SYVN1_N"/>
</dbReference>
<evidence type="ECO:0000256" key="3">
    <source>
        <dbReference type="ARBA" id="ARBA00022679"/>
    </source>
</evidence>
<protein>
    <submittedName>
        <fullName evidence="13">ERAD-associated E3 ubiquitin-protein ligase</fullName>
    </submittedName>
</protein>
<keyword evidence="5" id="KW-0479">Metal-binding</keyword>
<dbReference type="PANTHER" id="PTHR22763">
    <property type="entry name" value="RING ZINC FINGER PROTEIN"/>
    <property type="match status" value="1"/>
</dbReference>
<evidence type="ECO:0000259" key="12">
    <source>
        <dbReference type="PROSITE" id="PS50089"/>
    </source>
</evidence>
<dbReference type="GO" id="GO:0043161">
    <property type="term" value="P:proteasome-mediated ubiquitin-dependent protein catabolic process"/>
    <property type="evidence" value="ECO:0007669"/>
    <property type="project" value="TreeGrafter"/>
</dbReference>
<reference evidence="13 14" key="1">
    <citation type="submission" date="2017-04" db="EMBL/GenBank/DDBJ databases">
        <title>Draft genome of the yeast Clavispora lusitaniae type strain CBS 6936.</title>
        <authorList>
            <person name="Durrens P."/>
            <person name="Klopp C."/>
            <person name="Biteau N."/>
            <person name="Fitton-Ouhabi V."/>
            <person name="Dementhon K."/>
            <person name="Accoceberry I."/>
            <person name="Sherman D.J."/>
            <person name="Noel T."/>
        </authorList>
    </citation>
    <scope>NUCLEOTIDE SEQUENCE [LARGE SCALE GENOMIC DNA]</scope>
    <source>
        <strain evidence="13 14">CBS 6936</strain>
    </source>
</reference>
<feature type="domain" description="RING-type" evidence="12">
    <location>
        <begin position="313"/>
        <end position="356"/>
    </location>
</feature>
<dbReference type="InterPro" id="IPR050731">
    <property type="entry name" value="HRD1_E3_ubiq-ligases"/>
</dbReference>
<organism evidence="13 14">
    <name type="scientific">Clavispora lusitaniae</name>
    <name type="common">Candida lusitaniae</name>
    <dbReference type="NCBI Taxonomy" id="36911"/>
    <lineage>
        <taxon>Eukaryota</taxon>
        <taxon>Fungi</taxon>
        <taxon>Dikarya</taxon>
        <taxon>Ascomycota</taxon>
        <taxon>Saccharomycotina</taxon>
        <taxon>Pichiomycetes</taxon>
        <taxon>Metschnikowiaceae</taxon>
        <taxon>Clavispora</taxon>
    </lineage>
</organism>
<keyword evidence="9 11" id="KW-0472">Membrane</keyword>
<dbReference type="InterPro" id="IPR001841">
    <property type="entry name" value="Znf_RING"/>
</dbReference>
<evidence type="ECO:0000256" key="2">
    <source>
        <dbReference type="ARBA" id="ARBA00004906"/>
    </source>
</evidence>
<dbReference type="GO" id="GO:0061630">
    <property type="term" value="F:ubiquitin protein ligase activity"/>
    <property type="evidence" value="ECO:0007669"/>
    <property type="project" value="TreeGrafter"/>
</dbReference>
<feature type="transmembrane region" description="Helical" evidence="11">
    <location>
        <begin position="108"/>
        <end position="128"/>
    </location>
</feature>
<evidence type="ECO:0000256" key="11">
    <source>
        <dbReference type="SAM" id="Phobius"/>
    </source>
</evidence>
<comment type="caution">
    <text evidence="13">The sequence shown here is derived from an EMBL/GenBank/DDBJ whole genome shotgun (WGS) entry which is preliminary data.</text>
</comment>
<dbReference type="PANTHER" id="PTHR22763:SF183">
    <property type="entry name" value="RING-TYPE DOMAIN-CONTAINING PROTEIN"/>
    <property type="match status" value="1"/>
</dbReference>
<dbReference type="AlphaFoldDB" id="A0AA91T2X2"/>
<feature type="transmembrane region" description="Helical" evidence="11">
    <location>
        <begin position="44"/>
        <end position="65"/>
    </location>
</feature>
<evidence type="ECO:0000256" key="1">
    <source>
        <dbReference type="ARBA" id="ARBA00004127"/>
    </source>
</evidence>
<evidence type="ECO:0000256" key="7">
    <source>
        <dbReference type="ARBA" id="ARBA00022833"/>
    </source>
</evidence>
<dbReference type="Pfam" id="PF13639">
    <property type="entry name" value="zf-RING_2"/>
    <property type="match status" value="1"/>
</dbReference>
<dbReference type="Pfam" id="PF25563">
    <property type="entry name" value="TPR_SYVN1_N"/>
    <property type="match status" value="1"/>
</dbReference>
<comment type="subcellular location">
    <subcellularLocation>
        <location evidence="1">Endomembrane system</location>
        <topology evidence="1">Multi-pass membrane protein</topology>
    </subcellularLocation>
</comment>
<evidence type="ECO:0000256" key="5">
    <source>
        <dbReference type="ARBA" id="ARBA00022723"/>
    </source>
</evidence>
<evidence type="ECO:0000313" key="13">
    <source>
        <dbReference type="EMBL" id="OVF09500.1"/>
    </source>
</evidence>
<evidence type="ECO:0000256" key="9">
    <source>
        <dbReference type="ARBA" id="ARBA00023136"/>
    </source>
</evidence>
<evidence type="ECO:0000256" key="6">
    <source>
        <dbReference type="ARBA" id="ARBA00022771"/>
    </source>
</evidence>
<keyword evidence="4 11" id="KW-0812">Transmembrane</keyword>
<keyword evidence="7" id="KW-0862">Zinc</keyword>
<feature type="transmembrane region" description="Helical" evidence="11">
    <location>
        <begin position="238"/>
        <end position="263"/>
    </location>
</feature>
<keyword evidence="8 11" id="KW-1133">Transmembrane helix</keyword>
<comment type="pathway">
    <text evidence="2">Protein modification; protein ubiquitination.</text>
</comment>
<accession>A0AA91T2X2</accession>
<feature type="transmembrane region" description="Helical" evidence="11">
    <location>
        <begin position="77"/>
        <end position="96"/>
    </location>
</feature>
<dbReference type="EMBL" id="LYUB02000005">
    <property type="protein sequence ID" value="OVF09500.1"/>
    <property type="molecule type" value="Genomic_DNA"/>
</dbReference>
<dbReference type="KEGG" id="clus:A9F13_05g03212"/>
<keyword evidence="6 10" id="KW-0863">Zinc-finger</keyword>
<dbReference type="SMART" id="SM00184">
    <property type="entry name" value="RING"/>
    <property type="match status" value="1"/>
</dbReference>
<feature type="transmembrane region" description="Helical" evidence="11">
    <location>
        <begin position="164"/>
        <end position="184"/>
    </location>
</feature>
<proteinExistence type="predicted"/>
<dbReference type="Gene3D" id="3.30.40.10">
    <property type="entry name" value="Zinc/RING finger domain, C3HC4 (zinc finger)"/>
    <property type="match status" value="1"/>
</dbReference>
<dbReference type="SUPFAM" id="SSF57850">
    <property type="entry name" value="RING/U-box"/>
    <property type="match status" value="1"/>
</dbReference>
<dbReference type="Proteomes" id="UP000195602">
    <property type="component" value="Unassembled WGS sequence"/>
</dbReference>
<dbReference type="PROSITE" id="PS50089">
    <property type="entry name" value="ZF_RING_2"/>
    <property type="match status" value="1"/>
</dbReference>